<evidence type="ECO:0000256" key="1">
    <source>
        <dbReference type="SAM" id="Coils"/>
    </source>
</evidence>
<dbReference type="Pfam" id="PF03781">
    <property type="entry name" value="FGE-sulfatase"/>
    <property type="match status" value="3"/>
</dbReference>
<feature type="domain" description="Sulfatase-modifying factor enzyme-like" evidence="3">
    <location>
        <begin position="357"/>
        <end position="458"/>
    </location>
</feature>
<dbReference type="Gene3D" id="3.90.1580.10">
    <property type="entry name" value="paralog of FGE (formylglycine-generating enzyme)"/>
    <property type="match status" value="3"/>
</dbReference>
<feature type="domain" description="Sulfatase-modifying factor enzyme-like" evidence="3">
    <location>
        <begin position="472"/>
        <end position="546"/>
    </location>
</feature>
<dbReference type="AlphaFoldDB" id="A0A2K8U4Z9"/>
<dbReference type="InterPro" id="IPR005532">
    <property type="entry name" value="SUMF_dom"/>
</dbReference>
<keyword evidence="1" id="KW-0175">Coiled coil</keyword>
<feature type="domain" description="Sulfatase-modifying factor enzyme-like" evidence="3">
    <location>
        <begin position="40"/>
        <end position="168"/>
    </location>
</feature>
<organism evidence="4 5">
    <name type="scientific">Candidatus Thiodictyon syntrophicum</name>
    <dbReference type="NCBI Taxonomy" id="1166950"/>
    <lineage>
        <taxon>Bacteria</taxon>
        <taxon>Pseudomonadati</taxon>
        <taxon>Pseudomonadota</taxon>
        <taxon>Gammaproteobacteria</taxon>
        <taxon>Chromatiales</taxon>
        <taxon>Chromatiaceae</taxon>
        <taxon>Thiodictyon</taxon>
    </lineage>
</organism>
<sequence>MTFGDDWTGWSLAQGQAIPDCTDGAGPCVPRADSGPAEVRLPSEAEWEFAARGGLAVSAETFAQSRFPMPDGIGRYAWSNDNAGGQVHPIGTRGASPLGLHDLYGNVSEMLLDRTLSRTPQGQTPVFIVRGGGRYDPSEKLTADLRYEVPIHNEAGRTRTSDTGFRVVVSTVGVPKVLPPATTSNAQDSGHTPEVSGGTPMRKEVEPDLTDEERREIRGQLDRLGLNAGPPPGGLWFAVLDLLRRLGIGHGPDLLGERARGALATFQKSANLEASGLVTAETRQALRVAVDALIAKELAEAERRAELERQAELVRQAEIEKQAKRDRQAEQERLARQAIVEQERQAQQAVLDLLLPMATLPAGSFDMGCQYPCDANEGPAHRVTIRGFRIGKYSVTQAQWQTIMSANPSQLKGDERPVDSVSWYEAQEFLKRLNAQFPGKPYRLPTEAEWEYAARGGLHPDYCSECASVSKGKILEWVQDCYHYNYEGAPSDGSEWRWGPCLSGNRVTRGGPWLKLDFKLDWCERVTSRGMGDPGDRYKELGLRLAQDL</sequence>
<protein>
    <recommendedName>
        <fullName evidence="3">Sulfatase-modifying factor enzyme-like domain-containing protein</fullName>
    </recommendedName>
</protein>
<evidence type="ECO:0000256" key="2">
    <source>
        <dbReference type="SAM" id="MobiDB-lite"/>
    </source>
</evidence>
<dbReference type="PANTHER" id="PTHR23150">
    <property type="entry name" value="SULFATASE MODIFYING FACTOR 1, 2"/>
    <property type="match status" value="1"/>
</dbReference>
<evidence type="ECO:0000259" key="3">
    <source>
        <dbReference type="Pfam" id="PF03781"/>
    </source>
</evidence>
<feature type="compositionally biased region" description="Basic and acidic residues" evidence="2">
    <location>
        <begin position="201"/>
        <end position="212"/>
    </location>
</feature>
<name>A0A2K8U4Z9_9GAMM</name>
<gene>
    <name evidence="4" type="ORF">THSYN_06385</name>
</gene>
<reference evidence="4 5" key="1">
    <citation type="submission" date="2017-03" db="EMBL/GenBank/DDBJ databases">
        <title>Complete genome sequence of Candidatus 'Thiodictyon syntrophicum' sp. nov. strain Cad16T, a photolithoautotroph purple sulfur bacterium isolated from an alpine meromictic lake.</title>
        <authorList>
            <person name="Luedin S.M."/>
            <person name="Pothier J.F."/>
            <person name="Danza F."/>
            <person name="Storelli N."/>
            <person name="Wittwer M."/>
            <person name="Tonolla M."/>
        </authorList>
    </citation>
    <scope>NUCLEOTIDE SEQUENCE [LARGE SCALE GENOMIC DNA]</scope>
    <source>
        <strain evidence="4 5">Cad16T</strain>
    </source>
</reference>
<keyword evidence="5" id="KW-1185">Reference proteome</keyword>
<dbReference type="SUPFAM" id="SSF56436">
    <property type="entry name" value="C-type lectin-like"/>
    <property type="match status" value="2"/>
</dbReference>
<dbReference type="EMBL" id="CP020370">
    <property type="protein sequence ID" value="AUB80615.1"/>
    <property type="molecule type" value="Genomic_DNA"/>
</dbReference>
<dbReference type="KEGG" id="tsy:THSYN_06385"/>
<dbReference type="PANTHER" id="PTHR23150:SF19">
    <property type="entry name" value="FORMYLGLYCINE-GENERATING ENZYME"/>
    <property type="match status" value="1"/>
</dbReference>
<proteinExistence type="predicted"/>
<dbReference type="InterPro" id="IPR051043">
    <property type="entry name" value="Sulfatase_Mod_Factor_Kinase"/>
</dbReference>
<dbReference type="InterPro" id="IPR016187">
    <property type="entry name" value="CTDL_fold"/>
</dbReference>
<dbReference type="Proteomes" id="UP000232638">
    <property type="component" value="Chromosome"/>
</dbReference>
<dbReference type="GO" id="GO:0120147">
    <property type="term" value="F:formylglycine-generating oxidase activity"/>
    <property type="evidence" value="ECO:0007669"/>
    <property type="project" value="TreeGrafter"/>
</dbReference>
<dbReference type="SUPFAM" id="SSF47090">
    <property type="entry name" value="PGBD-like"/>
    <property type="match status" value="1"/>
</dbReference>
<dbReference type="InterPro" id="IPR036365">
    <property type="entry name" value="PGBD-like_sf"/>
</dbReference>
<dbReference type="RefSeq" id="WP_100918409.1">
    <property type="nucleotide sequence ID" value="NZ_CP020370.1"/>
</dbReference>
<feature type="compositionally biased region" description="Polar residues" evidence="2">
    <location>
        <begin position="181"/>
        <end position="190"/>
    </location>
</feature>
<evidence type="ECO:0000313" key="4">
    <source>
        <dbReference type="EMBL" id="AUB80615.1"/>
    </source>
</evidence>
<evidence type="ECO:0000313" key="5">
    <source>
        <dbReference type="Proteomes" id="UP000232638"/>
    </source>
</evidence>
<accession>A0A2K8U4Z9</accession>
<feature type="region of interest" description="Disordered" evidence="2">
    <location>
        <begin position="177"/>
        <end position="212"/>
    </location>
</feature>
<feature type="coiled-coil region" evidence="1">
    <location>
        <begin position="307"/>
        <end position="334"/>
    </location>
</feature>
<dbReference type="OrthoDB" id="9768004at2"/>
<dbReference type="InterPro" id="IPR042095">
    <property type="entry name" value="SUMF_sf"/>
</dbReference>